<dbReference type="AlphaFoldDB" id="A0A8H6N9K5"/>
<protein>
    <submittedName>
        <fullName evidence="1">Uncharacterized protein</fullName>
    </submittedName>
</protein>
<dbReference type="EMBL" id="WIGM01000455">
    <property type="protein sequence ID" value="KAF6824718.1"/>
    <property type="molecule type" value="Genomic_DNA"/>
</dbReference>
<reference evidence="1" key="1">
    <citation type="journal article" date="2020" name="Phytopathology">
        <title>Genome Sequence Resources of Colletotrichum truncatum, C. plurivorum, C. musicola, and C. sojae: Four Species Pathogenic to Soybean (Glycine max).</title>
        <authorList>
            <person name="Rogerio F."/>
            <person name="Boufleur T.R."/>
            <person name="Ciampi-Guillardi M."/>
            <person name="Sukno S.A."/>
            <person name="Thon M.R."/>
            <person name="Massola Junior N.S."/>
            <person name="Baroncelli R."/>
        </authorList>
    </citation>
    <scope>NUCLEOTIDE SEQUENCE</scope>
    <source>
        <strain evidence="1">LFN0074</strain>
    </source>
</reference>
<evidence type="ECO:0000313" key="1">
    <source>
        <dbReference type="EMBL" id="KAF6824718.1"/>
    </source>
</evidence>
<comment type="caution">
    <text evidence="1">The sequence shown here is derived from an EMBL/GenBank/DDBJ whole genome shotgun (WGS) entry which is preliminary data.</text>
</comment>
<proteinExistence type="predicted"/>
<gene>
    <name evidence="1" type="ORF">CMUS01_10114</name>
</gene>
<accession>A0A8H6N9K5</accession>
<name>A0A8H6N9K5_9PEZI</name>
<evidence type="ECO:0000313" key="2">
    <source>
        <dbReference type="Proteomes" id="UP000639643"/>
    </source>
</evidence>
<dbReference type="Proteomes" id="UP000639643">
    <property type="component" value="Unassembled WGS sequence"/>
</dbReference>
<sequence>MGNMLGTGGVHDELGAGAKLFGDAARERGAIGLKKQRGGLWLDAMNEDGDVVFEERRATMLWSMPCNTRDEGEEGLTCGTPENGGTGMQRRGTYKVACLRRRRRYRGTMHTSRAVRDDVCGQRRSQCEERPPWVDGLESLPFSPTERQYDVSATEEHDDVNSHPSMFAPSRVGSAAMPTAATTIAVTPLSDVDTRRKTGCEEVAGGRGAPISKPQGGVSATASFWCGPAVFAEEKAEGASSSPTNI</sequence>
<keyword evidence="2" id="KW-1185">Reference proteome</keyword>
<organism evidence="1 2">
    <name type="scientific">Colletotrichum musicola</name>
    <dbReference type="NCBI Taxonomy" id="2175873"/>
    <lineage>
        <taxon>Eukaryota</taxon>
        <taxon>Fungi</taxon>
        <taxon>Dikarya</taxon>
        <taxon>Ascomycota</taxon>
        <taxon>Pezizomycotina</taxon>
        <taxon>Sordariomycetes</taxon>
        <taxon>Hypocreomycetidae</taxon>
        <taxon>Glomerellales</taxon>
        <taxon>Glomerellaceae</taxon>
        <taxon>Colletotrichum</taxon>
        <taxon>Colletotrichum orchidearum species complex</taxon>
    </lineage>
</organism>